<protein>
    <recommendedName>
        <fullName evidence="3">RWD domain-containing protein 3</fullName>
    </recommendedName>
</protein>
<dbReference type="GO" id="GO:0005737">
    <property type="term" value="C:cytoplasm"/>
    <property type="evidence" value="ECO:0007669"/>
    <property type="project" value="UniProtKB-SubCell"/>
</dbReference>
<dbReference type="InterPro" id="IPR006575">
    <property type="entry name" value="RWD_dom"/>
</dbReference>
<comment type="subcellular location">
    <subcellularLocation>
        <location evidence="2">Cytoplasm</location>
    </subcellularLocation>
    <subcellularLocation>
        <location evidence="1">Nucleus</location>
    </subcellularLocation>
</comment>
<dbReference type="GO" id="GO:0033235">
    <property type="term" value="P:positive regulation of protein sumoylation"/>
    <property type="evidence" value="ECO:0007669"/>
    <property type="project" value="InterPro"/>
</dbReference>
<name>A0A6S7H4L9_PARCT</name>
<keyword evidence="5" id="KW-0539">Nucleus</keyword>
<dbReference type="AlphaFoldDB" id="A0A6S7H4L9"/>
<dbReference type="EMBL" id="CACRXK020001910">
    <property type="protein sequence ID" value="CAB3991747.1"/>
    <property type="molecule type" value="Genomic_DNA"/>
</dbReference>
<sequence>MANVEERVQLIFDELKVLDSIFCAKDEFLVNDGRLDADIESSCRNLVEGKVENLQLTVKIPSENTEMRLGVSLSKDYPSSLPGISVLSTQLTRKKTSEIQELLKGHAKESLAQFSEPIVLKLVEWLQEKISEICLETEIQVSRKRPVNDDKLYICVLKFDHMRSRKKYLKTITNWVTELNLNGCILFWEKIIIEIIEGFKSDISKYLKRLRTCTVDVDSAGRACKERMMDVLCEVENTSQNRIASGFQTLDCTSLKEFEQIFQNHRLFDIYQTYVKDAIIK</sequence>
<gene>
    <name evidence="6" type="ORF">PACLA_8A073896</name>
</gene>
<dbReference type="SMART" id="SM00591">
    <property type="entry name" value="RWD"/>
    <property type="match status" value="1"/>
</dbReference>
<evidence type="ECO:0000313" key="7">
    <source>
        <dbReference type="Proteomes" id="UP001152795"/>
    </source>
</evidence>
<dbReference type="PROSITE" id="PS50908">
    <property type="entry name" value="RWD"/>
    <property type="match status" value="1"/>
</dbReference>
<evidence type="ECO:0000256" key="1">
    <source>
        <dbReference type="ARBA" id="ARBA00004123"/>
    </source>
</evidence>
<dbReference type="SUPFAM" id="SSF54495">
    <property type="entry name" value="UBC-like"/>
    <property type="match status" value="1"/>
</dbReference>
<evidence type="ECO:0000313" key="6">
    <source>
        <dbReference type="EMBL" id="CAB3991747.1"/>
    </source>
</evidence>
<dbReference type="GO" id="GO:0005634">
    <property type="term" value="C:nucleus"/>
    <property type="evidence" value="ECO:0007669"/>
    <property type="project" value="UniProtKB-SubCell"/>
</dbReference>
<proteinExistence type="predicted"/>
<comment type="caution">
    <text evidence="6">The sequence shown here is derived from an EMBL/GenBank/DDBJ whole genome shotgun (WGS) entry which is preliminary data.</text>
</comment>
<dbReference type="Gene3D" id="3.10.110.10">
    <property type="entry name" value="Ubiquitin Conjugating Enzyme"/>
    <property type="match status" value="1"/>
</dbReference>
<dbReference type="PANTHER" id="PTHR15628:SF1">
    <property type="entry name" value="RWD DOMAIN-CONTAINING PROTEIN 3"/>
    <property type="match status" value="1"/>
</dbReference>
<evidence type="ECO:0000256" key="3">
    <source>
        <dbReference type="ARBA" id="ARBA00015444"/>
    </source>
</evidence>
<organism evidence="6 7">
    <name type="scientific">Paramuricea clavata</name>
    <name type="common">Red gorgonian</name>
    <name type="synonym">Violescent sea-whip</name>
    <dbReference type="NCBI Taxonomy" id="317549"/>
    <lineage>
        <taxon>Eukaryota</taxon>
        <taxon>Metazoa</taxon>
        <taxon>Cnidaria</taxon>
        <taxon>Anthozoa</taxon>
        <taxon>Octocorallia</taxon>
        <taxon>Malacalcyonacea</taxon>
        <taxon>Plexauridae</taxon>
        <taxon>Paramuricea</taxon>
    </lineage>
</organism>
<accession>A0A6S7H4L9</accession>
<dbReference type="InterPro" id="IPR038840">
    <property type="entry name" value="RWDD3"/>
</dbReference>
<dbReference type="Proteomes" id="UP001152795">
    <property type="component" value="Unassembled WGS sequence"/>
</dbReference>
<evidence type="ECO:0000256" key="4">
    <source>
        <dbReference type="ARBA" id="ARBA00022490"/>
    </source>
</evidence>
<reference evidence="6" key="1">
    <citation type="submission" date="2020-04" db="EMBL/GenBank/DDBJ databases">
        <authorList>
            <person name="Alioto T."/>
            <person name="Alioto T."/>
            <person name="Gomez Garrido J."/>
        </authorList>
    </citation>
    <scope>NUCLEOTIDE SEQUENCE</scope>
    <source>
        <strain evidence="6">A484AB</strain>
    </source>
</reference>
<dbReference type="PANTHER" id="PTHR15628">
    <property type="entry name" value="RWD DOMAIN-CONTAINING PROTEIN 3"/>
    <property type="match status" value="1"/>
</dbReference>
<dbReference type="InterPro" id="IPR016135">
    <property type="entry name" value="UBQ-conjugating_enzyme/RWD"/>
</dbReference>
<evidence type="ECO:0000256" key="5">
    <source>
        <dbReference type="ARBA" id="ARBA00023242"/>
    </source>
</evidence>
<dbReference type="Pfam" id="PF05773">
    <property type="entry name" value="RWD"/>
    <property type="match status" value="1"/>
</dbReference>
<dbReference type="OrthoDB" id="167315at2759"/>
<dbReference type="GO" id="GO:1902073">
    <property type="term" value="P:positive regulation of hypoxia-inducible factor-1alpha signaling pathway"/>
    <property type="evidence" value="ECO:0007669"/>
    <property type="project" value="InterPro"/>
</dbReference>
<keyword evidence="7" id="KW-1185">Reference proteome</keyword>
<evidence type="ECO:0000256" key="2">
    <source>
        <dbReference type="ARBA" id="ARBA00004496"/>
    </source>
</evidence>
<keyword evidence="4" id="KW-0963">Cytoplasm</keyword>